<sequence>MTPSPSYRSSDPPDSPAHDSDSDLELDIQELDPISTSPAPRSSHERLSAEPQTSRIALRNLRMGGLRRASKRNRGYGDLGQDRDGTDEHSQALLGGEQDGNGPRWSEGSGYGEDDRPLLGDQASQSRRSMNSDRVTSRLRLPSFMSGSKKPEPNDADDQEDDDPSASRHVAVGSTQPVRFPNNIISNAKYTALTFLPITLYNEFSFFFNMYFLLVALSQAIPALRIGYLLTYIAPLAFVLCITMGKEAFDDIARRRRDTEANSEEYNILVFQDADSAQTPLRQRKMLKSELLRKQSKRPKGARDSLSDILEEDDSQAPPPSSRVVEVSRKSKDLKVGDVLKLTKGQRVPADVVILKCYSSEASIPAPIPEEPAEEESLLAFGDGEADPTGKGKQPAEDTPEEEESGPGGETFIRTDQLDGETDWKLRLASPLTQNLPTEEFVRLRVTGGKPDRKVNEFLGTVELVDSRKEALAHHAMAQDSDATRTAALSIDNTAWANTVIASQATTLAVIMYTGPQTRSALSTAPSRSKTGLLEYEINSLTKILCALTLALSIILVALEGFGTTEGNVWYVKIMRFLVLFSTIVPISLRVNLDMGKSAYSWFIQRDPGMPGAVVRTSTIPEDLGRIEYLLSDKTGTLTQNEMEMKKIHVGTVSYANEAMDEVSTYVRQGFYIPPSTDRTSNNMLITPSSTYSSTTTGTTRTRREIGTRVRDVVLALALCHNVTPTVDIEDGKEVTGYQASSPDEIAIVKWTESVGLRLVYRDRKSMVLEFTGSKRPVVRVRILDVFPFTSEGKRMGIIVHFHENVNVKNPDLSSGEIWFFQKGADTVMSSIVAANDWLDEETANMAREGLRTLVVGRKKLSSQQYSEFSSRYQEASLSISGRDAGMQRVISHYLERDLELIGVTGVEDKLQKDVKPSLELLRNAGIKIWMLTGDKVETARCVAVSSKLVARGQYIYTVDKLKKKDNAQEHLDFLRSKTDACLLIDGESLALFLTHFRIEFISIAVQLPTVVACRCSPNQKAEVAKLIREYTKKRVCCIGDGGNDVSMIQAADVGVGIVGKEGRQASLAADFSIEQFCHLVKLLVWHGRNSYKRSAKLAQFVIHRGLIIAVCQTMYSIAIKFEPEGLYKDWLLVGYATVYTAAPVLSLVLDKDVDENLANLYPELYKELTSGRSLSYRTFFVWVFVSIYQGGMIQGLSQILTEVDGPKMVAVSYTVLVLNELLMVAIEITTWHPIMIISIVGTFLLYIGSIPFLGGYFDLKFLITLGFVWRVLAIGAISLIPPYAGKLIRRTMKPPSYRKVQSH</sequence>
<feature type="binding site" evidence="17">
    <location>
        <position position="935"/>
    </location>
    <ligand>
        <name>ATP</name>
        <dbReference type="ChEBI" id="CHEBI:30616"/>
    </ligand>
</feature>
<evidence type="ECO:0000313" key="24">
    <source>
        <dbReference type="Proteomes" id="UP000288429"/>
    </source>
</evidence>
<feature type="transmembrane region" description="Helical" evidence="19">
    <location>
        <begin position="574"/>
        <end position="593"/>
    </location>
</feature>
<feature type="transmembrane region" description="Helical" evidence="19">
    <location>
        <begin position="1209"/>
        <end position="1227"/>
    </location>
</feature>
<dbReference type="InterPro" id="IPR032630">
    <property type="entry name" value="P_typ_ATPase_c"/>
</dbReference>
<evidence type="ECO:0000256" key="7">
    <source>
        <dbReference type="ARBA" id="ARBA00022741"/>
    </source>
</evidence>
<feature type="domain" description="P-type ATPase N-terminal" evidence="21">
    <location>
        <begin position="177"/>
        <end position="232"/>
    </location>
</feature>
<dbReference type="FunFam" id="1.20.1110.10:FF:000048">
    <property type="entry name" value="Phospholipid-transporting ATPase"/>
    <property type="match status" value="1"/>
</dbReference>
<reference evidence="23 24" key="1">
    <citation type="submission" date="2017-06" db="EMBL/GenBank/DDBJ databases">
        <title>Cmopartive genomic analysis of Ambrosia Fusariam Clade fungi.</title>
        <authorList>
            <person name="Stajich J.E."/>
            <person name="Carrillo J."/>
            <person name="Kijimoto T."/>
            <person name="Eskalen A."/>
            <person name="O'Donnell K."/>
            <person name="Kasson M."/>
        </authorList>
    </citation>
    <scope>NUCLEOTIDE SEQUENCE [LARGE SCALE GENOMIC DNA]</scope>
    <source>
        <strain evidence="23 24">NRRL 20438</strain>
    </source>
</reference>
<dbReference type="Gene3D" id="1.20.1110.10">
    <property type="entry name" value="Calcium-transporting ATPase, transmembrane domain"/>
    <property type="match status" value="1"/>
</dbReference>
<feature type="transmembrane region" description="Helical" evidence="19">
    <location>
        <begin position="1234"/>
        <end position="1256"/>
    </location>
</feature>
<dbReference type="GO" id="GO:0005802">
    <property type="term" value="C:trans-Golgi network"/>
    <property type="evidence" value="ECO:0007669"/>
    <property type="project" value="TreeGrafter"/>
</dbReference>
<keyword evidence="6 18" id="KW-0479">Metal-binding</keyword>
<feature type="binding site" evidence="18">
    <location>
        <position position="635"/>
    </location>
    <ligand>
        <name>Mg(2+)</name>
        <dbReference type="ChEBI" id="CHEBI:18420"/>
    </ligand>
</feature>
<dbReference type="SFLD" id="SFLDF00027">
    <property type="entry name" value="p-type_atpase"/>
    <property type="match status" value="1"/>
</dbReference>
<dbReference type="Pfam" id="PF16212">
    <property type="entry name" value="PhoLip_ATPase_C"/>
    <property type="match status" value="1"/>
</dbReference>
<comment type="subcellular location">
    <subcellularLocation>
        <location evidence="2">Endosome membrane</location>
        <topology evidence="2">Multi-pass membrane protein</topology>
    </subcellularLocation>
    <subcellularLocation>
        <location evidence="19">Membrane</location>
        <topology evidence="19">Multi-pass membrane protein</topology>
    </subcellularLocation>
</comment>
<dbReference type="GO" id="GO:0140326">
    <property type="term" value="F:ATPase-coupled intramembrane lipid transporter activity"/>
    <property type="evidence" value="ECO:0007669"/>
    <property type="project" value="UniProtKB-EC"/>
</dbReference>
<evidence type="ECO:0000256" key="14">
    <source>
        <dbReference type="ARBA" id="ARBA00034036"/>
    </source>
</evidence>
<feature type="binding site" evidence="17">
    <location>
        <position position="789"/>
    </location>
    <ligand>
        <name>ATP</name>
        <dbReference type="ChEBI" id="CHEBI:30616"/>
    </ligand>
</feature>
<dbReference type="SFLD" id="SFLDG00002">
    <property type="entry name" value="C1.7:_P-type_atpase_like"/>
    <property type="match status" value="1"/>
</dbReference>
<evidence type="ECO:0000256" key="6">
    <source>
        <dbReference type="ARBA" id="ARBA00022723"/>
    </source>
</evidence>
<dbReference type="PANTHER" id="PTHR24092:SF5">
    <property type="entry name" value="PHOSPHOLIPID-TRANSPORTING ATPASE"/>
    <property type="match status" value="1"/>
</dbReference>
<dbReference type="SUPFAM" id="SSF56784">
    <property type="entry name" value="HAD-like"/>
    <property type="match status" value="1"/>
</dbReference>
<feature type="region of interest" description="Disordered" evidence="20">
    <location>
        <begin position="292"/>
        <end position="329"/>
    </location>
</feature>
<evidence type="ECO:0000256" key="19">
    <source>
        <dbReference type="RuleBase" id="RU362033"/>
    </source>
</evidence>
<evidence type="ECO:0000256" key="16">
    <source>
        <dbReference type="PIRSR" id="PIRSR606539-1"/>
    </source>
</evidence>
<comment type="caution">
    <text evidence="23">The sequence shown here is derived from an EMBL/GenBank/DDBJ whole genome shotgun (WGS) entry which is preliminary data.</text>
</comment>
<feature type="binding site" evidence="17">
    <location>
        <position position="1044"/>
    </location>
    <ligand>
        <name>ATP</name>
        <dbReference type="ChEBI" id="CHEBI:30616"/>
    </ligand>
</feature>
<gene>
    <name evidence="23" type="ORF">CDV31_004230</name>
</gene>
<dbReference type="GO" id="GO:0006890">
    <property type="term" value="P:retrograde vesicle-mediated transport, Golgi to endoplasmic reticulum"/>
    <property type="evidence" value="ECO:0007669"/>
    <property type="project" value="TreeGrafter"/>
</dbReference>
<keyword evidence="7 17" id="KW-0547">Nucleotide-binding</keyword>
<feature type="binding site" evidence="18">
    <location>
        <position position="1045"/>
    </location>
    <ligand>
        <name>Mg(2+)</name>
        <dbReference type="ChEBI" id="CHEBI:18420"/>
    </ligand>
</feature>
<dbReference type="EMBL" id="NIZV01000040">
    <property type="protein sequence ID" value="RSM16892.1"/>
    <property type="molecule type" value="Genomic_DNA"/>
</dbReference>
<protein>
    <recommendedName>
        <fullName evidence="19">Phospholipid-transporting ATPase</fullName>
        <ecNumber evidence="19">7.6.2.1</ecNumber>
    </recommendedName>
</protein>
<evidence type="ECO:0000256" key="12">
    <source>
        <dbReference type="ARBA" id="ARBA00023055"/>
    </source>
</evidence>
<dbReference type="InterPro" id="IPR044492">
    <property type="entry name" value="P_typ_ATPase_HD_dom"/>
</dbReference>
<organism evidence="23 24">
    <name type="scientific">Fusarium ambrosium</name>
    <dbReference type="NCBI Taxonomy" id="131363"/>
    <lineage>
        <taxon>Eukaryota</taxon>
        <taxon>Fungi</taxon>
        <taxon>Dikarya</taxon>
        <taxon>Ascomycota</taxon>
        <taxon>Pezizomycotina</taxon>
        <taxon>Sordariomycetes</taxon>
        <taxon>Hypocreomycetidae</taxon>
        <taxon>Hypocreales</taxon>
        <taxon>Nectriaceae</taxon>
        <taxon>Fusarium</taxon>
        <taxon>Fusarium solani species complex</taxon>
    </lineage>
</organism>
<dbReference type="InterPro" id="IPR023214">
    <property type="entry name" value="HAD_sf"/>
</dbReference>
<dbReference type="InterPro" id="IPR006539">
    <property type="entry name" value="P-type_ATPase_IV"/>
</dbReference>
<dbReference type="GO" id="GO:0005886">
    <property type="term" value="C:plasma membrane"/>
    <property type="evidence" value="ECO:0007669"/>
    <property type="project" value="TreeGrafter"/>
</dbReference>
<keyword evidence="13 19" id="KW-0472">Membrane</keyword>
<dbReference type="NCBIfam" id="TIGR01652">
    <property type="entry name" value="ATPase-Plipid"/>
    <property type="match status" value="1"/>
</dbReference>
<comment type="similarity">
    <text evidence="3 19">Belongs to the cation transport ATPase (P-type) (TC 3.A.3) family. Type IV subfamily.</text>
</comment>
<feature type="binding site" evidence="17">
    <location>
        <position position="1021"/>
    </location>
    <ligand>
        <name>ATP</name>
        <dbReference type="ChEBI" id="CHEBI:30616"/>
    </ligand>
</feature>
<dbReference type="Gene3D" id="2.70.150.10">
    <property type="entry name" value="Calcium-transporting ATPase, cytoplasmic transduction domain A"/>
    <property type="match status" value="2"/>
</dbReference>
<feature type="binding site" evidence="17">
    <location>
        <position position="933"/>
    </location>
    <ligand>
        <name>ATP</name>
        <dbReference type="ChEBI" id="CHEBI:30616"/>
    </ligand>
</feature>
<feature type="binding site" evidence="17">
    <location>
        <position position="633"/>
    </location>
    <ligand>
        <name>ATP</name>
        <dbReference type="ChEBI" id="CHEBI:30616"/>
    </ligand>
</feature>
<evidence type="ECO:0000256" key="13">
    <source>
        <dbReference type="ARBA" id="ARBA00023136"/>
    </source>
</evidence>
<dbReference type="SUPFAM" id="SSF81653">
    <property type="entry name" value="Calcium ATPase, transduction domain A"/>
    <property type="match status" value="1"/>
</dbReference>
<dbReference type="NCBIfam" id="TIGR01494">
    <property type="entry name" value="ATPase_P-type"/>
    <property type="match status" value="2"/>
</dbReference>
<evidence type="ECO:0000256" key="2">
    <source>
        <dbReference type="ARBA" id="ARBA00004337"/>
    </source>
</evidence>
<keyword evidence="9 18" id="KW-0460">Magnesium</keyword>
<feature type="region of interest" description="Disordered" evidence="20">
    <location>
        <begin position="1"/>
        <end position="173"/>
    </location>
</feature>
<evidence type="ECO:0000256" key="15">
    <source>
        <dbReference type="ARBA" id="ARBA00049128"/>
    </source>
</evidence>
<feature type="domain" description="P-type ATPase C-terminal" evidence="22">
    <location>
        <begin position="1068"/>
        <end position="1295"/>
    </location>
</feature>
<feature type="compositionally biased region" description="Low complexity" evidence="20">
    <location>
        <begin position="687"/>
        <end position="700"/>
    </location>
</feature>
<dbReference type="SUPFAM" id="SSF81665">
    <property type="entry name" value="Calcium ATPase, transmembrane domain M"/>
    <property type="match status" value="1"/>
</dbReference>
<dbReference type="Pfam" id="PF13246">
    <property type="entry name" value="Cation_ATPase"/>
    <property type="match status" value="1"/>
</dbReference>
<evidence type="ECO:0000256" key="3">
    <source>
        <dbReference type="ARBA" id="ARBA00008109"/>
    </source>
</evidence>
<evidence type="ECO:0000256" key="5">
    <source>
        <dbReference type="ARBA" id="ARBA00022692"/>
    </source>
</evidence>
<comment type="catalytic activity">
    <reaction evidence="15">
        <text>a 1,2-diacyl-sn-glycero-3-phosphoethanolamine(out) + ATP + H2O = a 1,2-diacyl-sn-glycero-3-phosphoethanolamine(in) + ADP + phosphate + H(+)</text>
        <dbReference type="Rhea" id="RHEA:66132"/>
        <dbReference type="ChEBI" id="CHEBI:15377"/>
        <dbReference type="ChEBI" id="CHEBI:15378"/>
        <dbReference type="ChEBI" id="CHEBI:30616"/>
        <dbReference type="ChEBI" id="CHEBI:43474"/>
        <dbReference type="ChEBI" id="CHEBI:64612"/>
        <dbReference type="ChEBI" id="CHEBI:456216"/>
    </reaction>
    <physiologicalReaction direction="left-to-right" evidence="15">
        <dbReference type="Rhea" id="RHEA:66133"/>
    </physiologicalReaction>
</comment>
<feature type="transmembrane region" description="Helical" evidence="19">
    <location>
        <begin position="190"/>
        <end position="214"/>
    </location>
</feature>
<evidence type="ECO:0000313" key="23">
    <source>
        <dbReference type="EMBL" id="RSM16892.1"/>
    </source>
</evidence>
<dbReference type="PRINTS" id="PR00119">
    <property type="entry name" value="CATATPASE"/>
</dbReference>
<evidence type="ECO:0000256" key="11">
    <source>
        <dbReference type="ARBA" id="ARBA00022989"/>
    </source>
</evidence>
<dbReference type="GO" id="GO:0006897">
    <property type="term" value="P:endocytosis"/>
    <property type="evidence" value="ECO:0007669"/>
    <property type="project" value="TreeGrafter"/>
</dbReference>
<dbReference type="InterPro" id="IPR023298">
    <property type="entry name" value="ATPase_P-typ_TM_dom_sf"/>
</dbReference>
<feature type="transmembrane region" description="Helical" evidence="19">
    <location>
        <begin position="1098"/>
        <end position="1119"/>
    </location>
</feature>
<evidence type="ECO:0000256" key="9">
    <source>
        <dbReference type="ARBA" id="ARBA00022842"/>
    </source>
</evidence>
<keyword evidence="10 19" id="KW-1278">Translocase</keyword>
<keyword evidence="24" id="KW-1185">Reference proteome</keyword>
<evidence type="ECO:0000256" key="18">
    <source>
        <dbReference type="PIRSR" id="PIRSR606539-3"/>
    </source>
</evidence>
<feature type="binding site" evidence="17">
    <location>
        <position position="635"/>
    </location>
    <ligand>
        <name>ATP</name>
        <dbReference type="ChEBI" id="CHEBI:30616"/>
    </ligand>
</feature>
<dbReference type="InterPro" id="IPR032631">
    <property type="entry name" value="P-type_ATPase_N"/>
</dbReference>
<evidence type="ECO:0000256" key="1">
    <source>
        <dbReference type="ARBA" id="ARBA00001946"/>
    </source>
</evidence>
<dbReference type="GO" id="GO:0045332">
    <property type="term" value="P:phospholipid translocation"/>
    <property type="evidence" value="ECO:0007669"/>
    <property type="project" value="TreeGrafter"/>
</dbReference>
<feature type="transmembrane region" description="Helical" evidence="19">
    <location>
        <begin position="1262"/>
        <end position="1285"/>
    </location>
</feature>
<evidence type="ECO:0000259" key="22">
    <source>
        <dbReference type="Pfam" id="PF16212"/>
    </source>
</evidence>
<keyword evidence="12" id="KW-0445">Lipid transport</keyword>
<dbReference type="InterPro" id="IPR001757">
    <property type="entry name" value="P_typ_ATPase"/>
</dbReference>
<keyword evidence="4" id="KW-0813">Transport</keyword>
<feature type="active site" description="4-aspartylphosphate intermediate" evidence="16">
    <location>
        <position position="633"/>
    </location>
</feature>
<dbReference type="SUPFAM" id="SSF81660">
    <property type="entry name" value="Metal cation-transporting ATPase, ATP-binding domain N"/>
    <property type="match status" value="1"/>
</dbReference>
<dbReference type="SFLD" id="SFLDS00003">
    <property type="entry name" value="Haloacid_Dehalogenase"/>
    <property type="match status" value="1"/>
</dbReference>
<dbReference type="GO" id="GO:0010008">
    <property type="term" value="C:endosome membrane"/>
    <property type="evidence" value="ECO:0007669"/>
    <property type="project" value="UniProtKB-SubCell"/>
</dbReference>
<feature type="compositionally biased region" description="Polar residues" evidence="20">
    <location>
        <begin position="122"/>
        <end position="134"/>
    </location>
</feature>
<keyword evidence="5 19" id="KW-0812">Transmembrane</keyword>
<feature type="transmembrane region" description="Helical" evidence="19">
    <location>
        <begin position="1175"/>
        <end position="1197"/>
    </location>
</feature>
<feature type="transmembrane region" description="Helical" evidence="19">
    <location>
        <begin position="544"/>
        <end position="562"/>
    </location>
</feature>
<dbReference type="GO" id="GO:0016887">
    <property type="term" value="F:ATP hydrolysis activity"/>
    <property type="evidence" value="ECO:0007669"/>
    <property type="project" value="InterPro"/>
</dbReference>
<dbReference type="InterPro" id="IPR023299">
    <property type="entry name" value="ATPase_P-typ_cyto_dom_N"/>
</dbReference>
<feature type="compositionally biased region" description="Acidic residues" evidence="20">
    <location>
        <begin position="154"/>
        <end position="164"/>
    </location>
</feature>
<dbReference type="Gene3D" id="3.40.50.1000">
    <property type="entry name" value="HAD superfamily/HAD-like"/>
    <property type="match status" value="2"/>
</dbReference>
<dbReference type="EC" id="7.6.2.1" evidence="19"/>
<evidence type="ECO:0000259" key="21">
    <source>
        <dbReference type="Pfam" id="PF16209"/>
    </source>
</evidence>
<feature type="transmembrane region" description="Helical" evidence="19">
    <location>
        <begin position="1131"/>
        <end position="1150"/>
    </location>
</feature>
<dbReference type="Gene3D" id="3.40.1110.10">
    <property type="entry name" value="Calcium-transporting ATPase, cytoplasmic domain N"/>
    <property type="match status" value="1"/>
</dbReference>
<feature type="binding site" evidence="17">
    <location>
        <position position="852"/>
    </location>
    <ligand>
        <name>ATP</name>
        <dbReference type="ChEBI" id="CHEBI:30616"/>
    </ligand>
</feature>
<evidence type="ECO:0000256" key="20">
    <source>
        <dbReference type="SAM" id="MobiDB-lite"/>
    </source>
</evidence>
<accession>A0A428URK1</accession>
<evidence type="ECO:0000256" key="8">
    <source>
        <dbReference type="ARBA" id="ARBA00022840"/>
    </source>
</evidence>
<feature type="region of interest" description="Disordered" evidence="20">
    <location>
        <begin position="683"/>
        <end position="702"/>
    </location>
</feature>
<dbReference type="PROSITE" id="PS00154">
    <property type="entry name" value="ATPASE_E1_E2"/>
    <property type="match status" value="1"/>
</dbReference>
<name>A0A428URK1_9HYPO</name>
<feature type="region of interest" description="Disordered" evidence="20">
    <location>
        <begin position="382"/>
        <end position="416"/>
    </location>
</feature>
<dbReference type="PANTHER" id="PTHR24092">
    <property type="entry name" value="PROBABLE PHOSPHOLIPID-TRANSPORTING ATPASE"/>
    <property type="match status" value="1"/>
</dbReference>
<dbReference type="InterPro" id="IPR036412">
    <property type="entry name" value="HAD-like_sf"/>
</dbReference>
<feature type="binding site" evidence="17">
    <location>
        <position position="634"/>
    </location>
    <ligand>
        <name>ATP</name>
        <dbReference type="ChEBI" id="CHEBI:30616"/>
    </ligand>
</feature>
<dbReference type="FunFam" id="3.40.50.1000:FF:000009">
    <property type="entry name" value="Phospholipid-transporting ATPase"/>
    <property type="match status" value="1"/>
</dbReference>
<feature type="compositionally biased region" description="Low complexity" evidence="20">
    <location>
        <begin position="1"/>
        <end position="12"/>
    </location>
</feature>
<dbReference type="GO" id="GO:0000287">
    <property type="term" value="F:magnesium ion binding"/>
    <property type="evidence" value="ECO:0007669"/>
    <property type="project" value="UniProtKB-UniRule"/>
</dbReference>
<comment type="catalytic activity">
    <reaction evidence="14 19">
        <text>ATP + H2O + phospholipidSide 1 = ADP + phosphate + phospholipidSide 2.</text>
        <dbReference type="EC" id="7.6.2.1"/>
    </reaction>
</comment>
<feature type="binding site" evidence="18">
    <location>
        <position position="633"/>
    </location>
    <ligand>
        <name>Mg(2+)</name>
        <dbReference type="ChEBI" id="CHEBI:18420"/>
    </ligand>
</feature>
<feature type="binding site" evidence="18">
    <location>
        <position position="1041"/>
    </location>
    <ligand>
        <name>Mg(2+)</name>
        <dbReference type="ChEBI" id="CHEBI:18420"/>
    </ligand>
</feature>
<keyword evidence="11 19" id="KW-1133">Transmembrane helix</keyword>
<dbReference type="Pfam" id="PF16209">
    <property type="entry name" value="PhoLip_ATPase_N"/>
    <property type="match status" value="1"/>
</dbReference>
<dbReference type="InterPro" id="IPR008250">
    <property type="entry name" value="ATPase_P-typ_transduc_dom_A_sf"/>
</dbReference>
<feature type="compositionally biased region" description="Basic and acidic residues" evidence="20">
    <location>
        <begin position="80"/>
        <end position="90"/>
    </location>
</feature>
<proteinExistence type="inferred from homology"/>
<comment type="cofactor">
    <cofactor evidence="1 18">
        <name>Mg(2+)</name>
        <dbReference type="ChEBI" id="CHEBI:18420"/>
    </cofactor>
</comment>
<dbReference type="FunFam" id="3.40.1110.10:FF:000067">
    <property type="entry name" value="Phospholipid-transporting ATPase"/>
    <property type="match status" value="1"/>
</dbReference>
<feature type="binding site" evidence="17">
    <location>
        <position position="934"/>
    </location>
    <ligand>
        <name>ATP</name>
        <dbReference type="ChEBI" id="CHEBI:30616"/>
    </ligand>
</feature>
<feature type="binding site" evidence="17">
    <location>
        <position position="745"/>
    </location>
    <ligand>
        <name>ATP</name>
        <dbReference type="ChEBI" id="CHEBI:30616"/>
    </ligand>
</feature>
<evidence type="ECO:0000256" key="10">
    <source>
        <dbReference type="ARBA" id="ARBA00022967"/>
    </source>
</evidence>
<feature type="binding site" evidence="17">
    <location>
        <position position="1045"/>
    </location>
    <ligand>
        <name>ATP</name>
        <dbReference type="ChEBI" id="CHEBI:30616"/>
    </ligand>
</feature>
<dbReference type="Proteomes" id="UP000288429">
    <property type="component" value="Unassembled WGS sequence"/>
</dbReference>
<feature type="transmembrane region" description="Helical" evidence="19">
    <location>
        <begin position="226"/>
        <end position="245"/>
    </location>
</feature>
<dbReference type="GO" id="GO:0005524">
    <property type="term" value="F:ATP binding"/>
    <property type="evidence" value="ECO:0007669"/>
    <property type="project" value="UniProtKB-UniRule"/>
</dbReference>
<evidence type="ECO:0000256" key="4">
    <source>
        <dbReference type="ARBA" id="ARBA00022448"/>
    </source>
</evidence>
<evidence type="ECO:0000256" key="17">
    <source>
        <dbReference type="PIRSR" id="PIRSR606539-2"/>
    </source>
</evidence>
<keyword evidence="8 17" id="KW-0067">ATP-binding</keyword>
<feature type="binding site" evidence="17">
    <location>
        <position position="1015"/>
    </location>
    <ligand>
        <name>ATP</name>
        <dbReference type="ChEBI" id="CHEBI:30616"/>
    </ligand>
</feature>
<feature type="binding site" evidence="17">
    <location>
        <position position="823"/>
    </location>
    <ligand>
        <name>ATP</name>
        <dbReference type="ChEBI" id="CHEBI:30616"/>
    </ligand>
</feature>
<dbReference type="InterPro" id="IPR018303">
    <property type="entry name" value="ATPase_P-typ_P_site"/>
</dbReference>